<dbReference type="RefSeq" id="WP_055209057.1">
    <property type="nucleotide sequence ID" value="NZ_CP061202.1"/>
</dbReference>
<reference evidence="1 2" key="1">
    <citation type="submission" date="2016-10" db="EMBL/GenBank/DDBJ databases">
        <authorList>
            <person name="de Groot N.N."/>
        </authorList>
    </citation>
    <scope>NUCLEOTIDE SEQUENCE [LARGE SCALE GENOMIC DNA]</scope>
    <source>
        <strain evidence="2">DSM 938 / 37b4</strain>
    </source>
</reference>
<organism evidence="1 2">
    <name type="scientific">Rhodobacter capsulatus</name>
    <name type="common">Rhodopseudomonas capsulata</name>
    <dbReference type="NCBI Taxonomy" id="1061"/>
    <lineage>
        <taxon>Bacteria</taxon>
        <taxon>Pseudomonadati</taxon>
        <taxon>Pseudomonadota</taxon>
        <taxon>Alphaproteobacteria</taxon>
        <taxon>Rhodobacterales</taxon>
        <taxon>Rhodobacter group</taxon>
        <taxon>Rhodobacter</taxon>
    </lineage>
</organism>
<dbReference type="Pfam" id="PF10984">
    <property type="entry name" value="DUF2794"/>
    <property type="match status" value="1"/>
</dbReference>
<evidence type="ECO:0000313" key="1">
    <source>
        <dbReference type="EMBL" id="SDF60418.1"/>
    </source>
</evidence>
<proteinExistence type="predicted"/>
<evidence type="ECO:0008006" key="3">
    <source>
        <dbReference type="Google" id="ProtNLM"/>
    </source>
</evidence>
<gene>
    <name evidence="1" type="ORF">SAMN04244550_02527</name>
</gene>
<dbReference type="InterPro" id="IPR021252">
    <property type="entry name" value="DUF2794"/>
</dbReference>
<dbReference type="Proteomes" id="UP000183812">
    <property type="component" value="Unassembled WGS sequence"/>
</dbReference>
<dbReference type="EMBL" id="FNAY01000013">
    <property type="protein sequence ID" value="SDF60418.1"/>
    <property type="molecule type" value="Genomic_DNA"/>
</dbReference>
<sequence>MTLQPPTPFPGPAAAPAQVSFDRRELGAILTVYGRMVAMAEARDYALSFGREAAVFAILRRTMESPLYRLEKRPALRNRQGIYALIGAEGQVLKRGHELAPLLRVIERKLIRAVE</sequence>
<accession>A0A0Q0QPQ3</accession>
<dbReference type="AlphaFoldDB" id="A0A0Q0QPQ3"/>
<protein>
    <recommendedName>
        <fullName evidence="3">DUF2794 domain-containing protein</fullName>
    </recommendedName>
</protein>
<evidence type="ECO:0000313" key="2">
    <source>
        <dbReference type="Proteomes" id="UP000183812"/>
    </source>
</evidence>
<dbReference type="OrthoDB" id="7159482at2"/>
<name>A0A0Q0QPQ3_RHOCA</name>